<gene>
    <name evidence="1" type="ORF">C7999DRAFT_17502</name>
</gene>
<organism evidence="1 2">
    <name type="scientific">Corynascus novoguineensis</name>
    <dbReference type="NCBI Taxonomy" id="1126955"/>
    <lineage>
        <taxon>Eukaryota</taxon>
        <taxon>Fungi</taxon>
        <taxon>Dikarya</taxon>
        <taxon>Ascomycota</taxon>
        <taxon>Pezizomycotina</taxon>
        <taxon>Sordariomycetes</taxon>
        <taxon>Sordariomycetidae</taxon>
        <taxon>Sordariales</taxon>
        <taxon>Chaetomiaceae</taxon>
        <taxon>Corynascus</taxon>
    </lineage>
</organism>
<reference evidence="1" key="2">
    <citation type="submission" date="2023-05" db="EMBL/GenBank/DDBJ databases">
        <authorList>
            <consortium name="Lawrence Berkeley National Laboratory"/>
            <person name="Steindorff A."/>
            <person name="Hensen N."/>
            <person name="Bonometti L."/>
            <person name="Westerberg I."/>
            <person name="Brannstrom I.O."/>
            <person name="Guillou S."/>
            <person name="Cros-Aarteil S."/>
            <person name="Calhoun S."/>
            <person name="Haridas S."/>
            <person name="Kuo A."/>
            <person name="Mondo S."/>
            <person name="Pangilinan J."/>
            <person name="Riley R."/>
            <person name="Labutti K."/>
            <person name="Andreopoulos B."/>
            <person name="Lipzen A."/>
            <person name="Chen C."/>
            <person name="Yanf M."/>
            <person name="Daum C."/>
            <person name="Ng V."/>
            <person name="Clum A."/>
            <person name="Ohm R."/>
            <person name="Martin F."/>
            <person name="Silar P."/>
            <person name="Natvig D."/>
            <person name="Lalanne C."/>
            <person name="Gautier V."/>
            <person name="Ament-Velasquez S.L."/>
            <person name="Kruys A."/>
            <person name="Hutchinson M.I."/>
            <person name="Powell A.J."/>
            <person name="Barry K."/>
            <person name="Miller A.N."/>
            <person name="Grigoriev I.V."/>
            <person name="Debuchy R."/>
            <person name="Gladieux P."/>
            <person name="Thoren M.H."/>
            <person name="Johannesson H."/>
        </authorList>
    </citation>
    <scope>NUCLEOTIDE SEQUENCE</scope>
    <source>
        <strain evidence="1">CBS 359.72</strain>
    </source>
</reference>
<protein>
    <submittedName>
        <fullName evidence="1">Uncharacterized protein</fullName>
    </submittedName>
</protein>
<dbReference type="AlphaFoldDB" id="A0AAN7HLE1"/>
<evidence type="ECO:0000313" key="2">
    <source>
        <dbReference type="Proteomes" id="UP001303647"/>
    </source>
</evidence>
<comment type="caution">
    <text evidence="1">The sequence shown here is derived from an EMBL/GenBank/DDBJ whole genome shotgun (WGS) entry which is preliminary data.</text>
</comment>
<proteinExistence type="predicted"/>
<dbReference type="Proteomes" id="UP001303647">
    <property type="component" value="Unassembled WGS sequence"/>
</dbReference>
<dbReference type="EMBL" id="MU857750">
    <property type="protein sequence ID" value="KAK4244219.1"/>
    <property type="molecule type" value="Genomic_DNA"/>
</dbReference>
<accession>A0AAN7HLE1</accession>
<evidence type="ECO:0000313" key="1">
    <source>
        <dbReference type="EMBL" id="KAK4244219.1"/>
    </source>
</evidence>
<sequence length="440" mass="49925">MIVRDLKRLALLAGPFLLLFLLSVSLWQSQNDDLRSRVGALFDNHGLPTNPSASTSPRAPRLTPDKTHYQVFSQSTPDGEFFDIRFDEDALNPNIIPHPKFNNTWYIVAQLPPKHERGSLEINVEEVGCVAQFIKGALMCIDPAQPLPYEPTPGGNCQGDIDFFNLNIGPRDARVFFGPQNIWTVFASNSAFTCFGQFIQDFRALVDWYPKWMAKASDADFSVGTEIERPFPHAPMEKDYFIFWDKDDAMHVHYDMFPQRGYAKLKPDGKTGPELASETAERDAKCLRHYLPELVDNGFESIRQATNSLRVTLCERVDSTCEPRDDNTYIMTVVHHKTDLAFRSEYEPYVVLFQQRAPYELYAVSRRPLWISGRTPRGDGLPTDAVSITSANWRDRGRNYHGFLDDVIMLGFQYGERHSAGIDVRAGDLLVDLGLCKDAS</sequence>
<reference evidence="1" key="1">
    <citation type="journal article" date="2023" name="Mol. Phylogenet. Evol.">
        <title>Genome-scale phylogeny and comparative genomics of the fungal order Sordariales.</title>
        <authorList>
            <person name="Hensen N."/>
            <person name="Bonometti L."/>
            <person name="Westerberg I."/>
            <person name="Brannstrom I.O."/>
            <person name="Guillou S."/>
            <person name="Cros-Aarteil S."/>
            <person name="Calhoun S."/>
            <person name="Haridas S."/>
            <person name="Kuo A."/>
            <person name="Mondo S."/>
            <person name="Pangilinan J."/>
            <person name="Riley R."/>
            <person name="LaButti K."/>
            <person name="Andreopoulos B."/>
            <person name="Lipzen A."/>
            <person name="Chen C."/>
            <person name="Yan M."/>
            <person name="Daum C."/>
            <person name="Ng V."/>
            <person name="Clum A."/>
            <person name="Steindorff A."/>
            <person name="Ohm R.A."/>
            <person name="Martin F."/>
            <person name="Silar P."/>
            <person name="Natvig D.O."/>
            <person name="Lalanne C."/>
            <person name="Gautier V."/>
            <person name="Ament-Velasquez S.L."/>
            <person name="Kruys A."/>
            <person name="Hutchinson M.I."/>
            <person name="Powell A.J."/>
            <person name="Barry K."/>
            <person name="Miller A.N."/>
            <person name="Grigoriev I.V."/>
            <person name="Debuchy R."/>
            <person name="Gladieux P."/>
            <person name="Hiltunen Thoren M."/>
            <person name="Johannesson H."/>
        </authorList>
    </citation>
    <scope>NUCLEOTIDE SEQUENCE</scope>
    <source>
        <strain evidence="1">CBS 359.72</strain>
    </source>
</reference>
<keyword evidence="2" id="KW-1185">Reference proteome</keyword>
<name>A0AAN7HLE1_9PEZI</name>